<gene>
    <name evidence="2" type="ORF">GRI72_13205</name>
</gene>
<evidence type="ECO:0000259" key="1">
    <source>
        <dbReference type="Pfam" id="PF13471"/>
    </source>
</evidence>
<dbReference type="EMBL" id="WTYO01000007">
    <property type="protein sequence ID" value="MXO69777.1"/>
    <property type="molecule type" value="Genomic_DNA"/>
</dbReference>
<dbReference type="NCBIfam" id="NF033537">
    <property type="entry name" value="lasso_biosyn_B2"/>
    <property type="match status" value="1"/>
</dbReference>
<accession>A0ABW9V115</accession>
<keyword evidence="3" id="KW-1185">Reference proteome</keyword>
<dbReference type="RefSeq" id="WP_160734391.1">
    <property type="nucleotide sequence ID" value="NZ_WTYO01000007.1"/>
</dbReference>
<protein>
    <submittedName>
        <fullName evidence="2">Lasso peptide biosynthesis B2 protein</fullName>
    </submittedName>
</protein>
<dbReference type="Proteomes" id="UP000444401">
    <property type="component" value="Unassembled WGS sequence"/>
</dbReference>
<evidence type="ECO:0000313" key="2">
    <source>
        <dbReference type="EMBL" id="MXO69777.1"/>
    </source>
</evidence>
<reference evidence="2 3" key="1">
    <citation type="submission" date="2019-12" db="EMBL/GenBank/DDBJ databases">
        <title>Genomic-based taxomic classification of the family Erythrobacteraceae.</title>
        <authorList>
            <person name="Xu L."/>
        </authorList>
    </citation>
    <scope>NUCLEOTIDE SEQUENCE [LARGE SCALE GENOMIC DNA]</scope>
    <source>
        <strain evidence="2 3">H32</strain>
    </source>
</reference>
<name>A0ABW9V115_9SPHN</name>
<dbReference type="Pfam" id="PF13471">
    <property type="entry name" value="Transglut_core3"/>
    <property type="match status" value="1"/>
</dbReference>
<proteinExistence type="predicted"/>
<sequence>MVPPDPDRDALAWREIDGQLIFLDLAADRYFRLGRDQNHTFLDMVARSGRERWRQPPDFPRPLNWAPPTRTSQAIEFGAFSLSEIAHSLWTQRRVERRIATSGFHSVLSETRQLLARRGRPRSDSAIADRIVRSFEHARILRTAANRCLPRSIALAVRLAARGAPVNVVIAVKLAPFAAHCWAQADDVVLNDSVEEVQRYTPLLVL</sequence>
<dbReference type="InterPro" id="IPR032708">
    <property type="entry name" value="McjB_C"/>
</dbReference>
<comment type="caution">
    <text evidence="2">The sequence shown here is derived from an EMBL/GenBank/DDBJ whole genome shotgun (WGS) entry which is preliminary data.</text>
</comment>
<dbReference type="InterPro" id="IPR053521">
    <property type="entry name" value="McjB-like"/>
</dbReference>
<feature type="domain" description="Microcin J25-processing protein McjB C-terminal" evidence="1">
    <location>
        <begin position="95"/>
        <end position="204"/>
    </location>
</feature>
<evidence type="ECO:0000313" key="3">
    <source>
        <dbReference type="Proteomes" id="UP000444401"/>
    </source>
</evidence>
<organism evidence="2 3">
    <name type="scientific">Pelagerythrobacter marinus</name>
    <dbReference type="NCBI Taxonomy" id="538382"/>
    <lineage>
        <taxon>Bacteria</taxon>
        <taxon>Pseudomonadati</taxon>
        <taxon>Pseudomonadota</taxon>
        <taxon>Alphaproteobacteria</taxon>
        <taxon>Sphingomonadales</taxon>
        <taxon>Erythrobacteraceae</taxon>
        <taxon>Pelagerythrobacter</taxon>
    </lineage>
</organism>